<dbReference type="Gene3D" id="3.30.70.970">
    <property type="entry name" value="RraB-like"/>
    <property type="match status" value="1"/>
</dbReference>
<dbReference type="RefSeq" id="WP_171594894.1">
    <property type="nucleotide sequence ID" value="NZ_RZNH01000009.1"/>
</dbReference>
<feature type="domain" description="Regulator of ribonuclease activity B" evidence="3">
    <location>
        <begin position="189"/>
        <end position="288"/>
    </location>
</feature>
<organism evidence="4 5">
    <name type="scientific">Marinifilum caeruleilacunae</name>
    <dbReference type="NCBI Taxonomy" id="2499076"/>
    <lineage>
        <taxon>Bacteria</taxon>
        <taxon>Pseudomonadati</taxon>
        <taxon>Bacteroidota</taxon>
        <taxon>Bacteroidia</taxon>
        <taxon>Marinilabiliales</taxon>
        <taxon>Marinifilaceae</taxon>
    </lineage>
</organism>
<feature type="domain" description="DUF695" evidence="2">
    <location>
        <begin position="47"/>
        <end position="179"/>
    </location>
</feature>
<evidence type="ECO:0000313" key="4">
    <source>
        <dbReference type="EMBL" id="NOU59617.1"/>
    </source>
</evidence>
<dbReference type="InterPro" id="IPR016097">
    <property type="entry name" value="DUF695"/>
</dbReference>
<protein>
    <submittedName>
        <fullName evidence="4">DUF695 domain-containing protein</fullName>
    </submittedName>
</protein>
<keyword evidence="5" id="KW-1185">Reference proteome</keyword>
<proteinExistence type="predicted"/>
<comment type="caution">
    <text evidence="4">The sequence shown here is derived from an EMBL/GenBank/DDBJ whole genome shotgun (WGS) entry which is preliminary data.</text>
</comment>
<gene>
    <name evidence="4" type="ORF">ELS83_07280</name>
</gene>
<dbReference type="InterPro" id="IPR009671">
    <property type="entry name" value="RraB_dom"/>
</dbReference>
<dbReference type="Pfam" id="PF05117">
    <property type="entry name" value="DUF695"/>
    <property type="match status" value="1"/>
</dbReference>
<keyword evidence="1" id="KW-1133">Transmembrane helix</keyword>
<evidence type="ECO:0000259" key="3">
    <source>
        <dbReference type="Pfam" id="PF06877"/>
    </source>
</evidence>
<dbReference type="SUPFAM" id="SSF89946">
    <property type="entry name" value="Hypothetical protein VC0424"/>
    <property type="match status" value="1"/>
</dbReference>
<evidence type="ECO:0000256" key="1">
    <source>
        <dbReference type="SAM" id="Phobius"/>
    </source>
</evidence>
<sequence length="293" mass="34477">MRRFLIIGLIIIGAIVIAITMGLFDKILGKQNEEVQKIEMNETHKEKWDFYFTNVDDKLGSIYLDLGLKDIAPIKNQPHVMWISIKMNNPREDGLSSQEECSNLFDIEDKLVDDLKQKFDLTFVGRLTSDFKRDLYFYIGSSNLYEKTISETMGMFPDYQFDYGIKEDSDWSGYFDFLYPSPQQYQSMQNRLVVEQLEKGGDKLEKERQVDHWIFFKTGSDRESFLDKIKNDGFGIVLNDYDKSFGEFPYRLHIKRVDKVDLNSVDQYVLYLWNLANECNGDYDGWETSIEKE</sequence>
<evidence type="ECO:0000313" key="5">
    <source>
        <dbReference type="Proteomes" id="UP000732105"/>
    </source>
</evidence>
<dbReference type="Pfam" id="PF06877">
    <property type="entry name" value="RraB"/>
    <property type="match status" value="1"/>
</dbReference>
<keyword evidence="1" id="KW-0472">Membrane</keyword>
<dbReference type="Proteomes" id="UP000732105">
    <property type="component" value="Unassembled WGS sequence"/>
</dbReference>
<dbReference type="EMBL" id="RZNH01000009">
    <property type="protein sequence ID" value="NOU59617.1"/>
    <property type="molecule type" value="Genomic_DNA"/>
</dbReference>
<feature type="transmembrane region" description="Helical" evidence="1">
    <location>
        <begin position="6"/>
        <end position="24"/>
    </location>
</feature>
<accession>A0ABX1WUC8</accession>
<keyword evidence="1" id="KW-0812">Transmembrane</keyword>
<reference evidence="4 5" key="1">
    <citation type="submission" date="2018-12" db="EMBL/GenBank/DDBJ databases">
        <title>Marinifilum JC070 sp. nov., a marine bacterium isolated from Yongle Blue Hole in the South China Sea.</title>
        <authorList>
            <person name="Fu T."/>
        </authorList>
    </citation>
    <scope>NUCLEOTIDE SEQUENCE [LARGE SCALE GENOMIC DNA]</scope>
    <source>
        <strain evidence="4 5">JC070</strain>
    </source>
</reference>
<name>A0ABX1WUC8_9BACT</name>
<evidence type="ECO:0000259" key="2">
    <source>
        <dbReference type="Pfam" id="PF05117"/>
    </source>
</evidence>
<dbReference type="InterPro" id="IPR036701">
    <property type="entry name" value="RraB-like_sf"/>
</dbReference>